<feature type="region of interest" description="Disordered" evidence="2">
    <location>
        <begin position="32"/>
        <end position="61"/>
    </location>
</feature>
<evidence type="ECO:0000256" key="1">
    <source>
        <dbReference type="SAM" id="Coils"/>
    </source>
</evidence>
<organism evidence="4 5">
    <name type="scientific">Orbilia ellipsospora</name>
    <dbReference type="NCBI Taxonomy" id="2528407"/>
    <lineage>
        <taxon>Eukaryota</taxon>
        <taxon>Fungi</taxon>
        <taxon>Dikarya</taxon>
        <taxon>Ascomycota</taxon>
        <taxon>Pezizomycotina</taxon>
        <taxon>Orbiliomycetes</taxon>
        <taxon>Orbiliales</taxon>
        <taxon>Orbiliaceae</taxon>
        <taxon>Orbilia</taxon>
    </lineage>
</organism>
<name>A0AAV9X3P8_9PEZI</name>
<evidence type="ECO:0000313" key="4">
    <source>
        <dbReference type="EMBL" id="KAK6529097.1"/>
    </source>
</evidence>
<keyword evidence="3" id="KW-1133">Transmembrane helix</keyword>
<feature type="coiled-coil region" evidence="1">
    <location>
        <begin position="100"/>
        <end position="134"/>
    </location>
</feature>
<protein>
    <submittedName>
        <fullName evidence="4">Uncharacterized protein</fullName>
    </submittedName>
</protein>
<dbReference type="AlphaFoldDB" id="A0AAV9X3P8"/>
<feature type="transmembrane region" description="Helical" evidence="3">
    <location>
        <begin position="76"/>
        <end position="94"/>
    </location>
</feature>
<dbReference type="Proteomes" id="UP001365542">
    <property type="component" value="Unassembled WGS sequence"/>
</dbReference>
<gene>
    <name evidence="4" type="ORF">TWF694_004315</name>
</gene>
<keyword evidence="5" id="KW-1185">Reference proteome</keyword>
<keyword evidence="1" id="KW-0175">Coiled coil</keyword>
<comment type="caution">
    <text evidence="4">The sequence shown here is derived from an EMBL/GenBank/DDBJ whole genome shotgun (WGS) entry which is preliminary data.</text>
</comment>
<reference evidence="4 5" key="1">
    <citation type="submission" date="2019-10" db="EMBL/GenBank/DDBJ databases">
        <authorList>
            <person name="Palmer J.M."/>
        </authorList>
    </citation>
    <scope>NUCLEOTIDE SEQUENCE [LARGE SCALE GENOMIC DNA]</scope>
    <source>
        <strain evidence="4 5">TWF694</strain>
    </source>
</reference>
<keyword evidence="3" id="KW-0472">Membrane</keyword>
<sequence length="134" mass="14915">MATRLTRFAQVAAVAKTWHRIPTVASSSPRNLNAIRSFSSPSGAGSGATSSAPPSEKKTSPHVSYYKIYGRAFSKILLMSLLVYQGIYYGWMWLEHLETKSVKEGEIKALEAKIKELQNRATRLEEKKAKQGKL</sequence>
<evidence type="ECO:0000313" key="5">
    <source>
        <dbReference type="Proteomes" id="UP001365542"/>
    </source>
</evidence>
<dbReference type="EMBL" id="JAVHJO010000014">
    <property type="protein sequence ID" value="KAK6529097.1"/>
    <property type="molecule type" value="Genomic_DNA"/>
</dbReference>
<feature type="compositionally biased region" description="Low complexity" evidence="2">
    <location>
        <begin position="37"/>
        <end position="54"/>
    </location>
</feature>
<evidence type="ECO:0000256" key="2">
    <source>
        <dbReference type="SAM" id="MobiDB-lite"/>
    </source>
</evidence>
<proteinExistence type="predicted"/>
<accession>A0AAV9X3P8</accession>
<evidence type="ECO:0000256" key="3">
    <source>
        <dbReference type="SAM" id="Phobius"/>
    </source>
</evidence>
<keyword evidence="3" id="KW-0812">Transmembrane</keyword>